<dbReference type="VEuPathDB" id="AmoebaDB:NAEGRDRAFT_70413"/>
<evidence type="ECO:0000256" key="1">
    <source>
        <dbReference type="ARBA" id="ARBA00004123"/>
    </source>
</evidence>
<evidence type="ECO:0000256" key="2">
    <source>
        <dbReference type="ARBA" id="ARBA00004514"/>
    </source>
</evidence>
<accession>D2VN92</accession>
<dbReference type="GO" id="GO:0003723">
    <property type="term" value="F:RNA binding"/>
    <property type="evidence" value="ECO:0007669"/>
    <property type="project" value="InterPro"/>
</dbReference>
<evidence type="ECO:0000256" key="9">
    <source>
        <dbReference type="RuleBase" id="RU365050"/>
    </source>
</evidence>
<evidence type="ECO:0000256" key="8">
    <source>
        <dbReference type="ARBA" id="ARBA00023274"/>
    </source>
</evidence>
<sequence>MSSNIGIPIKLLHEAESHIISLETKSGELYRGKLIEAEDSMNVQLVDVTVTHRNGQQSAMNTVYIRGSKIRYFVLPDILQKAPMFKVVDSTVKGQGRGYGSQTKVHRGSGLGLGYGVGRGRVTARGGGRGGSSK</sequence>
<dbReference type="RefSeq" id="XP_002674355.1">
    <property type="nucleotide sequence ID" value="XM_002674309.1"/>
</dbReference>
<comment type="similarity">
    <text evidence="3 9">Belongs to the snRNP core protein family.</text>
</comment>
<dbReference type="InterPro" id="IPR034099">
    <property type="entry name" value="SmD3"/>
</dbReference>
<keyword evidence="4" id="KW-0963">Cytoplasm</keyword>
<keyword evidence="7 9" id="KW-0539">Nucleus</keyword>
<dbReference type="SMART" id="SM00651">
    <property type="entry name" value="Sm"/>
    <property type="match status" value="1"/>
</dbReference>
<evidence type="ECO:0000256" key="5">
    <source>
        <dbReference type="ARBA" id="ARBA00022664"/>
    </source>
</evidence>
<keyword evidence="8 9" id="KW-0687">Ribonucleoprotein</keyword>
<dbReference type="PROSITE" id="PS52002">
    <property type="entry name" value="SM"/>
    <property type="match status" value="1"/>
</dbReference>
<proteinExistence type="inferred from homology"/>
<dbReference type="GO" id="GO:0000387">
    <property type="term" value="P:spliceosomal snRNP assembly"/>
    <property type="evidence" value="ECO:0007669"/>
    <property type="project" value="UniProtKB-UniRule"/>
</dbReference>
<dbReference type="GeneID" id="8851448"/>
<reference evidence="11 12" key="1">
    <citation type="journal article" date="2010" name="Cell">
        <title>The genome of Naegleria gruberi illuminates early eukaryotic versatility.</title>
        <authorList>
            <person name="Fritz-Laylin L.K."/>
            <person name="Prochnik S.E."/>
            <person name="Ginger M.L."/>
            <person name="Dacks J.B."/>
            <person name="Carpenter M.L."/>
            <person name="Field M.C."/>
            <person name="Kuo A."/>
            <person name="Paredez A."/>
            <person name="Chapman J."/>
            <person name="Pham J."/>
            <person name="Shu S."/>
            <person name="Neupane R."/>
            <person name="Cipriano M."/>
            <person name="Mancuso J."/>
            <person name="Tu H."/>
            <person name="Salamov A."/>
            <person name="Lindquist E."/>
            <person name="Shapiro H."/>
            <person name="Lucas S."/>
            <person name="Grigoriev I.V."/>
            <person name="Cande W.Z."/>
            <person name="Fulton C."/>
            <person name="Rokhsar D.S."/>
            <person name="Dawson S.C."/>
        </authorList>
    </citation>
    <scope>NUCLEOTIDE SEQUENCE [LARGE SCALE GENOMIC DNA]</scope>
    <source>
        <strain evidence="11 12">NEG-M</strain>
    </source>
</reference>
<evidence type="ECO:0000256" key="3">
    <source>
        <dbReference type="ARBA" id="ARBA00008146"/>
    </source>
</evidence>
<protein>
    <recommendedName>
        <fullName evidence="9">Small nuclear ribonucleoprotein Sm D3</fullName>
        <shortName evidence="9">Sm-D3</shortName>
    </recommendedName>
    <alternativeName>
        <fullName evidence="9">snRNP core protein D3</fullName>
    </alternativeName>
</protein>
<dbReference type="OrthoDB" id="6425924at2759"/>
<dbReference type="InterPro" id="IPR001163">
    <property type="entry name" value="Sm_dom_euk/arc"/>
</dbReference>
<dbReference type="InterPro" id="IPR010920">
    <property type="entry name" value="LSM_dom_sf"/>
</dbReference>
<evidence type="ECO:0000256" key="4">
    <source>
        <dbReference type="ARBA" id="ARBA00022490"/>
    </source>
</evidence>
<dbReference type="Gene3D" id="2.30.30.100">
    <property type="match status" value="1"/>
</dbReference>
<dbReference type="eggNOG" id="KOG3172">
    <property type="taxonomic scope" value="Eukaryota"/>
</dbReference>
<dbReference type="EMBL" id="GG738884">
    <property type="protein sequence ID" value="EFC41611.1"/>
    <property type="molecule type" value="Genomic_DNA"/>
</dbReference>
<dbReference type="STRING" id="5762.D2VN92"/>
<dbReference type="InterPro" id="IPR047575">
    <property type="entry name" value="Sm"/>
</dbReference>
<name>D2VN92_NAEGR</name>
<evidence type="ECO:0000259" key="10">
    <source>
        <dbReference type="PROSITE" id="PS52002"/>
    </source>
</evidence>
<dbReference type="KEGG" id="ngr:NAEGRDRAFT_70413"/>
<dbReference type="SUPFAM" id="SSF50182">
    <property type="entry name" value="Sm-like ribonucleoproteins"/>
    <property type="match status" value="1"/>
</dbReference>
<evidence type="ECO:0000313" key="11">
    <source>
        <dbReference type="EMBL" id="EFC41611.1"/>
    </source>
</evidence>
<keyword evidence="6 9" id="KW-0508">mRNA splicing</keyword>
<dbReference type="GO" id="GO:0005681">
    <property type="term" value="C:spliceosomal complex"/>
    <property type="evidence" value="ECO:0007669"/>
    <property type="project" value="InterPro"/>
</dbReference>
<dbReference type="GO" id="GO:0005829">
    <property type="term" value="C:cytosol"/>
    <property type="evidence" value="ECO:0007669"/>
    <property type="project" value="UniProtKB-SubCell"/>
</dbReference>
<evidence type="ECO:0000313" key="12">
    <source>
        <dbReference type="Proteomes" id="UP000006671"/>
    </source>
</evidence>
<dbReference type="Proteomes" id="UP000006671">
    <property type="component" value="Unassembled WGS sequence"/>
</dbReference>
<keyword evidence="5 9" id="KW-0507">mRNA processing</keyword>
<dbReference type="CDD" id="cd01721">
    <property type="entry name" value="Sm_D3"/>
    <property type="match status" value="1"/>
</dbReference>
<comment type="subcellular location">
    <subcellularLocation>
        <location evidence="2">Cytoplasm</location>
        <location evidence="2">Cytosol</location>
    </subcellularLocation>
    <subcellularLocation>
        <location evidence="1 9">Nucleus</location>
    </subcellularLocation>
</comment>
<dbReference type="FunCoup" id="D2VN92">
    <property type="interactions" value="576"/>
</dbReference>
<gene>
    <name evidence="11" type="ORF">NAEGRDRAFT_70413</name>
</gene>
<dbReference type="OMA" id="HEADGHI"/>
<organism evidence="12">
    <name type="scientific">Naegleria gruberi</name>
    <name type="common">Amoeba</name>
    <dbReference type="NCBI Taxonomy" id="5762"/>
    <lineage>
        <taxon>Eukaryota</taxon>
        <taxon>Discoba</taxon>
        <taxon>Heterolobosea</taxon>
        <taxon>Tetramitia</taxon>
        <taxon>Eutetramitia</taxon>
        <taxon>Vahlkampfiidae</taxon>
        <taxon>Naegleria</taxon>
    </lineage>
</organism>
<keyword evidence="12" id="KW-1185">Reference proteome</keyword>
<evidence type="ECO:0000256" key="6">
    <source>
        <dbReference type="ARBA" id="ARBA00023187"/>
    </source>
</evidence>
<dbReference type="Pfam" id="PF01423">
    <property type="entry name" value="LSM"/>
    <property type="match status" value="1"/>
</dbReference>
<dbReference type="FunFam" id="2.30.30.100:FF:000002">
    <property type="entry name" value="Small nuclear ribonucleoprotein Sm D3"/>
    <property type="match status" value="1"/>
</dbReference>
<dbReference type="AlphaFoldDB" id="D2VN92"/>
<dbReference type="InterPro" id="IPR027141">
    <property type="entry name" value="LSm4/Sm_D1/D3"/>
</dbReference>
<evidence type="ECO:0000256" key="7">
    <source>
        <dbReference type="ARBA" id="ARBA00023242"/>
    </source>
</evidence>
<dbReference type="InParanoid" id="D2VN92"/>
<dbReference type="PANTHER" id="PTHR23338">
    <property type="entry name" value="SMALL NUCLEAR RIBONUCLEOPROTEIN SM"/>
    <property type="match status" value="1"/>
</dbReference>
<feature type="domain" description="Sm" evidence="10">
    <location>
        <begin position="7"/>
        <end position="79"/>
    </location>
</feature>